<reference evidence="8 9" key="1">
    <citation type="submission" date="2019-03" db="EMBL/GenBank/DDBJ databases">
        <title>Genomic Encyclopedia of Type Strains, Phase IV (KMG-IV): sequencing the most valuable type-strain genomes for metagenomic binning, comparative biology and taxonomic classification.</title>
        <authorList>
            <person name="Goeker M."/>
        </authorList>
    </citation>
    <scope>NUCLEOTIDE SEQUENCE [LARGE SCALE GENOMIC DNA]</scope>
    <source>
        <strain evidence="8 9">DSM 13605</strain>
    </source>
</reference>
<dbReference type="OrthoDB" id="121744at2"/>
<dbReference type="AlphaFoldDB" id="A0A4R3N0M7"/>
<organism evidence="8 9">
    <name type="scientific">Thermomonas haemolytica</name>
    <dbReference type="NCBI Taxonomy" id="141949"/>
    <lineage>
        <taxon>Bacteria</taxon>
        <taxon>Pseudomonadati</taxon>
        <taxon>Pseudomonadota</taxon>
        <taxon>Gammaproteobacteria</taxon>
        <taxon>Lysobacterales</taxon>
        <taxon>Lysobacteraceae</taxon>
        <taxon>Thermomonas</taxon>
    </lineage>
</organism>
<keyword evidence="3" id="KW-1003">Cell membrane</keyword>
<name>A0A4R3N0M7_9GAMM</name>
<dbReference type="GO" id="GO:0005886">
    <property type="term" value="C:plasma membrane"/>
    <property type="evidence" value="ECO:0007669"/>
    <property type="project" value="UniProtKB-SubCell"/>
</dbReference>
<dbReference type="RefSeq" id="WP_114960451.1">
    <property type="nucleotide sequence ID" value="NZ_MSZW01000047.1"/>
</dbReference>
<evidence type="ECO:0000313" key="9">
    <source>
        <dbReference type="Proteomes" id="UP000295414"/>
    </source>
</evidence>
<dbReference type="PANTHER" id="PTHR33452">
    <property type="entry name" value="OXIDOREDUCTASE CATD-RELATED"/>
    <property type="match status" value="1"/>
</dbReference>
<keyword evidence="6 7" id="KW-0472">Membrane</keyword>
<evidence type="ECO:0000256" key="2">
    <source>
        <dbReference type="ARBA" id="ARBA00006679"/>
    </source>
</evidence>
<evidence type="ECO:0000256" key="4">
    <source>
        <dbReference type="ARBA" id="ARBA00022692"/>
    </source>
</evidence>
<evidence type="ECO:0000256" key="1">
    <source>
        <dbReference type="ARBA" id="ARBA00004651"/>
    </source>
</evidence>
<keyword evidence="5 7" id="KW-1133">Transmembrane helix</keyword>
<evidence type="ECO:0000256" key="6">
    <source>
        <dbReference type="ARBA" id="ARBA00023136"/>
    </source>
</evidence>
<feature type="transmembrane region" description="Helical" evidence="7">
    <location>
        <begin position="102"/>
        <end position="127"/>
    </location>
</feature>
<evidence type="ECO:0000256" key="3">
    <source>
        <dbReference type="ARBA" id="ARBA00022475"/>
    </source>
</evidence>
<comment type="caution">
    <text evidence="8">The sequence shown here is derived from an EMBL/GenBank/DDBJ whole genome shotgun (WGS) entry which is preliminary data.</text>
</comment>
<dbReference type="EMBL" id="SMAP01000007">
    <property type="protein sequence ID" value="TCT22580.1"/>
    <property type="molecule type" value="Genomic_DNA"/>
</dbReference>
<dbReference type="PANTHER" id="PTHR33452:SF1">
    <property type="entry name" value="INNER MEMBRANE PROTEIN YPHA-RELATED"/>
    <property type="match status" value="1"/>
</dbReference>
<proteinExistence type="inferred from homology"/>
<keyword evidence="4 7" id="KW-0812">Transmembrane</keyword>
<sequence>MTPQSVAWPIRSLQSLIALFSRIPHSLIAFVGRFSIAAVFWLSGQTKVEGLAVNLVEGEFHLGWPHLSDSALELFRTEYALPLLPPDVAALMAASAEHVFSILLLIGLATRFSALGLLGMTAVIELFVYPDAYPTHGTWAALLLYLIAKGPGVFSLDHLIAQRWMPQAGRKTPRTAGQTR</sequence>
<feature type="transmembrane region" description="Helical" evidence="7">
    <location>
        <begin position="23"/>
        <end position="42"/>
    </location>
</feature>
<dbReference type="Pfam" id="PF07681">
    <property type="entry name" value="DoxX"/>
    <property type="match status" value="1"/>
</dbReference>
<dbReference type="Proteomes" id="UP000295414">
    <property type="component" value="Unassembled WGS sequence"/>
</dbReference>
<accession>A0A4R3N0M7</accession>
<protein>
    <submittedName>
        <fullName evidence="8">Putative oxidoreductase</fullName>
    </submittedName>
</protein>
<gene>
    <name evidence="8" type="ORF">EDC34_107132</name>
</gene>
<keyword evidence="9" id="KW-1185">Reference proteome</keyword>
<dbReference type="InterPro" id="IPR032808">
    <property type="entry name" value="DoxX"/>
</dbReference>
<feature type="transmembrane region" description="Helical" evidence="7">
    <location>
        <begin position="139"/>
        <end position="161"/>
    </location>
</feature>
<dbReference type="InterPro" id="IPR051907">
    <property type="entry name" value="DoxX-like_oxidoreductase"/>
</dbReference>
<evidence type="ECO:0000256" key="7">
    <source>
        <dbReference type="SAM" id="Phobius"/>
    </source>
</evidence>
<evidence type="ECO:0000256" key="5">
    <source>
        <dbReference type="ARBA" id="ARBA00022989"/>
    </source>
</evidence>
<comment type="similarity">
    <text evidence="2">Belongs to the DoxX family.</text>
</comment>
<evidence type="ECO:0000313" key="8">
    <source>
        <dbReference type="EMBL" id="TCT22580.1"/>
    </source>
</evidence>
<comment type="subcellular location">
    <subcellularLocation>
        <location evidence="1">Cell membrane</location>
        <topology evidence="1">Multi-pass membrane protein</topology>
    </subcellularLocation>
</comment>